<evidence type="ECO:0000256" key="6">
    <source>
        <dbReference type="ARBA" id="ARBA00022989"/>
    </source>
</evidence>
<dbReference type="GO" id="GO:0006605">
    <property type="term" value="P:protein targeting"/>
    <property type="evidence" value="ECO:0007669"/>
    <property type="project" value="UniProtKB-UniRule"/>
</dbReference>
<evidence type="ECO:0000256" key="8">
    <source>
        <dbReference type="ARBA" id="ARBA00023136"/>
    </source>
</evidence>
<feature type="transmembrane region" description="Helical" evidence="9">
    <location>
        <begin position="34"/>
        <end position="55"/>
    </location>
</feature>
<keyword evidence="11" id="KW-1185">Reference proteome</keyword>
<dbReference type="PANTHER" id="PTHR33910">
    <property type="entry name" value="PROTEIN TRANSLOCASE SUBUNIT SECE"/>
    <property type="match status" value="1"/>
</dbReference>
<protein>
    <recommendedName>
        <fullName evidence="9">Protein translocase subunit SecE</fullName>
    </recommendedName>
</protein>
<dbReference type="GO" id="GO:0005886">
    <property type="term" value="C:plasma membrane"/>
    <property type="evidence" value="ECO:0007669"/>
    <property type="project" value="UniProtKB-SubCell"/>
</dbReference>
<evidence type="ECO:0000256" key="5">
    <source>
        <dbReference type="ARBA" id="ARBA00022927"/>
    </source>
</evidence>
<dbReference type="EMBL" id="VUNI01000002">
    <property type="protein sequence ID" value="MST73830.1"/>
    <property type="molecule type" value="Genomic_DNA"/>
</dbReference>
<proteinExistence type="inferred from homology"/>
<dbReference type="GO" id="GO:0009306">
    <property type="term" value="P:protein secretion"/>
    <property type="evidence" value="ECO:0007669"/>
    <property type="project" value="UniProtKB-UniRule"/>
</dbReference>
<comment type="caution">
    <text evidence="10">The sequence shown here is derived from an EMBL/GenBank/DDBJ whole genome shotgun (WGS) entry which is preliminary data.</text>
</comment>
<name>A0A6L5YN55_9FIRM</name>
<dbReference type="Gene3D" id="1.20.5.1030">
    <property type="entry name" value="Preprotein translocase secy subunit"/>
    <property type="match status" value="1"/>
</dbReference>
<evidence type="ECO:0000256" key="3">
    <source>
        <dbReference type="ARBA" id="ARBA00022475"/>
    </source>
</evidence>
<evidence type="ECO:0000313" key="10">
    <source>
        <dbReference type="EMBL" id="MST73830.1"/>
    </source>
</evidence>
<dbReference type="GO" id="GO:0008320">
    <property type="term" value="F:protein transmembrane transporter activity"/>
    <property type="evidence" value="ECO:0007669"/>
    <property type="project" value="UniProtKB-UniRule"/>
</dbReference>
<organism evidence="10 11">
    <name type="scientific">Roseburia porci</name>
    <dbReference type="NCBI Taxonomy" id="2605790"/>
    <lineage>
        <taxon>Bacteria</taxon>
        <taxon>Bacillati</taxon>
        <taxon>Bacillota</taxon>
        <taxon>Clostridia</taxon>
        <taxon>Lachnospirales</taxon>
        <taxon>Lachnospiraceae</taxon>
        <taxon>Roseburia</taxon>
    </lineage>
</organism>
<dbReference type="GO" id="GO:0043952">
    <property type="term" value="P:protein transport by the Sec complex"/>
    <property type="evidence" value="ECO:0007669"/>
    <property type="project" value="UniProtKB-UniRule"/>
</dbReference>
<comment type="subcellular location">
    <subcellularLocation>
        <location evidence="9">Cell membrane</location>
        <topology evidence="9">Single-pass membrane protein</topology>
    </subcellularLocation>
    <subcellularLocation>
        <location evidence="1">Membrane</location>
    </subcellularLocation>
</comment>
<evidence type="ECO:0000256" key="2">
    <source>
        <dbReference type="ARBA" id="ARBA00022448"/>
    </source>
</evidence>
<dbReference type="NCBIfam" id="TIGR00964">
    <property type="entry name" value="secE_bact"/>
    <property type="match status" value="1"/>
</dbReference>
<dbReference type="AlphaFoldDB" id="A0A6L5YN55"/>
<dbReference type="Pfam" id="PF00584">
    <property type="entry name" value="SecE"/>
    <property type="match status" value="1"/>
</dbReference>
<dbReference type="GO" id="GO:0065002">
    <property type="term" value="P:intracellular protein transmembrane transport"/>
    <property type="evidence" value="ECO:0007669"/>
    <property type="project" value="UniProtKB-UniRule"/>
</dbReference>
<evidence type="ECO:0000313" key="11">
    <source>
        <dbReference type="Proteomes" id="UP000474024"/>
    </source>
</evidence>
<accession>A0A6L5YN55</accession>
<sequence length="71" mass="7909">MGETEKVEKAPKQSWFTGLKAEFKKIIWPEQKSLVRQTVAVVAVSVIVGLIIALMDTLIQYGVNFLVGFTL</sequence>
<keyword evidence="5 9" id="KW-0653">Protein transport</keyword>
<keyword evidence="2 9" id="KW-0813">Transport</keyword>
<dbReference type="RefSeq" id="WP_154428361.1">
    <property type="nucleotide sequence ID" value="NZ_VUNI01000002.1"/>
</dbReference>
<comment type="function">
    <text evidence="9">Essential subunit of the Sec protein translocation channel SecYEG. Clamps together the 2 halves of SecY. May contact the channel plug during translocation.</text>
</comment>
<gene>
    <name evidence="9 10" type="primary">secE</name>
    <name evidence="10" type="ORF">FYJ75_02120</name>
</gene>
<keyword evidence="8 9" id="KW-0472">Membrane</keyword>
<keyword evidence="3 9" id="KW-1003">Cell membrane</keyword>
<evidence type="ECO:0000256" key="4">
    <source>
        <dbReference type="ARBA" id="ARBA00022692"/>
    </source>
</evidence>
<dbReference type="InterPro" id="IPR005807">
    <property type="entry name" value="SecE_bac"/>
</dbReference>
<reference evidence="10 11" key="1">
    <citation type="submission" date="2019-08" db="EMBL/GenBank/DDBJ databases">
        <title>In-depth cultivation of the pig gut microbiome towards novel bacterial diversity and tailored functional studies.</title>
        <authorList>
            <person name="Wylensek D."/>
            <person name="Hitch T.C.A."/>
            <person name="Clavel T."/>
        </authorList>
    </citation>
    <scope>NUCLEOTIDE SEQUENCE [LARGE SCALE GENOMIC DNA]</scope>
    <source>
        <strain evidence="10 11">MUC/MUC-530-WT-4D</strain>
    </source>
</reference>
<dbReference type="HAMAP" id="MF_00422">
    <property type="entry name" value="SecE"/>
    <property type="match status" value="1"/>
</dbReference>
<comment type="subunit">
    <text evidence="9">Component of the Sec protein translocase complex. Heterotrimer consisting of SecY, SecE and SecG subunits. The heterotrimers can form oligomers, although 1 heterotrimer is thought to be able to translocate proteins. Interacts with the ribosome. Interacts with SecDF, and other proteins may be involved. Interacts with SecA.</text>
</comment>
<keyword evidence="4 9" id="KW-0812">Transmembrane</keyword>
<dbReference type="InterPro" id="IPR038379">
    <property type="entry name" value="SecE_sf"/>
</dbReference>
<dbReference type="InterPro" id="IPR001901">
    <property type="entry name" value="Translocase_SecE/Sec61-g"/>
</dbReference>
<dbReference type="Proteomes" id="UP000474024">
    <property type="component" value="Unassembled WGS sequence"/>
</dbReference>
<evidence type="ECO:0000256" key="9">
    <source>
        <dbReference type="HAMAP-Rule" id="MF_00422"/>
    </source>
</evidence>
<evidence type="ECO:0000256" key="7">
    <source>
        <dbReference type="ARBA" id="ARBA00023010"/>
    </source>
</evidence>
<comment type="similarity">
    <text evidence="9">Belongs to the SecE/SEC61-gamma family.</text>
</comment>
<keyword evidence="7 9" id="KW-0811">Translocation</keyword>
<evidence type="ECO:0000256" key="1">
    <source>
        <dbReference type="ARBA" id="ARBA00004370"/>
    </source>
</evidence>
<keyword evidence="6 9" id="KW-1133">Transmembrane helix</keyword>
<dbReference type="PANTHER" id="PTHR33910:SF1">
    <property type="entry name" value="PROTEIN TRANSLOCASE SUBUNIT SECE"/>
    <property type="match status" value="1"/>
</dbReference>